<dbReference type="EMBL" id="BARV01008753">
    <property type="protein sequence ID" value="GAI07764.1"/>
    <property type="molecule type" value="Genomic_DNA"/>
</dbReference>
<accession>X1MMZ3</accession>
<protein>
    <recommendedName>
        <fullName evidence="1">Csm6 6H domain-containing protein</fullName>
    </recommendedName>
</protein>
<proteinExistence type="predicted"/>
<dbReference type="Pfam" id="PF09670">
    <property type="entry name" value="Cas_Cas02710"/>
    <property type="match status" value="1"/>
</dbReference>
<dbReference type="InterPro" id="IPR014082">
    <property type="entry name" value="CRISPR-assoc_prot_Cas02710"/>
</dbReference>
<sequence length="259" mass="29528">MFNRFQFEAAIDSFSTAISRTQKPGLKRYLEILQELAKAYWAWDKFKHKEVSPLLGKGFSELENYAAISNDAEAHSLAGLVKNNLTFLEAFKQESGNFKEACHYHLLDLLANAKRRDVEGKHDDGVARLYRGFELLAQLRLKSAYNIEASKAGENDIPETIRDDFCRKYSDLSLRKLKLPSQACYRLLNELGDELGKRYLGQEKHLEGLLSARNSSILAHGFSPVGQDTFCQLWQMLLEFSDTDQAKLPTFPQFPIPKT</sequence>
<dbReference type="NCBIfam" id="TIGR02710">
    <property type="entry name" value="TIGR02710 family CRISPR-associated CARF protein"/>
    <property type="match status" value="1"/>
</dbReference>
<evidence type="ECO:0000313" key="2">
    <source>
        <dbReference type="EMBL" id="GAI07764.1"/>
    </source>
</evidence>
<organism evidence="2">
    <name type="scientific">marine sediment metagenome</name>
    <dbReference type="NCBI Taxonomy" id="412755"/>
    <lineage>
        <taxon>unclassified sequences</taxon>
        <taxon>metagenomes</taxon>
        <taxon>ecological metagenomes</taxon>
    </lineage>
</organism>
<gene>
    <name evidence="2" type="ORF">S06H3_17501</name>
</gene>
<name>X1MMZ3_9ZZZZ</name>
<dbReference type="AlphaFoldDB" id="X1MMZ3"/>
<evidence type="ECO:0000259" key="1">
    <source>
        <dbReference type="Pfam" id="PF22205"/>
    </source>
</evidence>
<comment type="caution">
    <text evidence="2">The sequence shown here is derived from an EMBL/GenBank/DDBJ whole genome shotgun (WGS) entry which is preliminary data.</text>
</comment>
<dbReference type="Pfam" id="PF22205">
    <property type="entry name" value="Csm6_6H"/>
    <property type="match status" value="1"/>
</dbReference>
<feature type="domain" description="Csm6 6H" evidence="1">
    <location>
        <begin position="1"/>
        <end position="88"/>
    </location>
</feature>
<reference evidence="2" key="1">
    <citation type="journal article" date="2014" name="Front. Microbiol.">
        <title>High frequency of phylogenetically diverse reductive dehalogenase-homologous genes in deep subseafloor sedimentary metagenomes.</title>
        <authorList>
            <person name="Kawai M."/>
            <person name="Futagami T."/>
            <person name="Toyoda A."/>
            <person name="Takaki Y."/>
            <person name="Nishi S."/>
            <person name="Hori S."/>
            <person name="Arai W."/>
            <person name="Tsubouchi T."/>
            <person name="Morono Y."/>
            <person name="Uchiyama I."/>
            <person name="Ito T."/>
            <person name="Fujiyama A."/>
            <person name="Inagaki F."/>
            <person name="Takami H."/>
        </authorList>
    </citation>
    <scope>NUCLEOTIDE SEQUENCE</scope>
    <source>
        <strain evidence="2">Expedition CK06-06</strain>
    </source>
</reference>
<dbReference type="InterPro" id="IPR054008">
    <property type="entry name" value="Csm6_6H"/>
</dbReference>